<gene>
    <name evidence="4" type="ORF">PAC_12616</name>
</gene>
<dbReference type="STRING" id="576137.A0A1L7XCF9"/>
<protein>
    <submittedName>
        <fullName evidence="4">Uncharacterized protein</fullName>
    </submittedName>
</protein>
<dbReference type="InterPro" id="IPR036770">
    <property type="entry name" value="Ankyrin_rpt-contain_sf"/>
</dbReference>
<evidence type="ECO:0000313" key="5">
    <source>
        <dbReference type="Proteomes" id="UP000184330"/>
    </source>
</evidence>
<dbReference type="PROSITE" id="PS50088">
    <property type="entry name" value="ANK_REPEAT"/>
    <property type="match status" value="1"/>
</dbReference>
<dbReference type="Proteomes" id="UP000184330">
    <property type="component" value="Unassembled WGS sequence"/>
</dbReference>
<accession>A0A1L7XCF9</accession>
<evidence type="ECO:0000313" key="4">
    <source>
        <dbReference type="EMBL" id="CZR62719.1"/>
    </source>
</evidence>
<name>A0A1L7XCF9_9HELO</name>
<keyword evidence="5" id="KW-1185">Reference proteome</keyword>
<keyword evidence="2 3" id="KW-0040">ANK repeat</keyword>
<proteinExistence type="predicted"/>
<dbReference type="SMART" id="SM00248">
    <property type="entry name" value="ANK"/>
    <property type="match status" value="3"/>
</dbReference>
<dbReference type="AlphaFoldDB" id="A0A1L7XCF9"/>
<dbReference type="Pfam" id="PF12796">
    <property type="entry name" value="Ank_2"/>
    <property type="match status" value="1"/>
</dbReference>
<dbReference type="PANTHER" id="PTHR24198:SF165">
    <property type="entry name" value="ANKYRIN REPEAT-CONTAINING PROTEIN-RELATED"/>
    <property type="match status" value="1"/>
</dbReference>
<dbReference type="EMBL" id="FJOG01000021">
    <property type="protein sequence ID" value="CZR62719.1"/>
    <property type="molecule type" value="Genomic_DNA"/>
</dbReference>
<evidence type="ECO:0000256" key="3">
    <source>
        <dbReference type="PROSITE-ProRule" id="PRU00023"/>
    </source>
</evidence>
<dbReference type="SUPFAM" id="SSF48403">
    <property type="entry name" value="Ankyrin repeat"/>
    <property type="match status" value="1"/>
</dbReference>
<dbReference type="OrthoDB" id="426293at2759"/>
<sequence length="218" mass="24497">MPTCYNFPIALRPSSQITSPQLTLDDNGTWESAQDEKRQRALPAYLLETESFLQLAALKVMKRLFRLSYRRKSVYQKINALHRASYDGDLAMVDLLLAYGAKANGRSGHFGPALVAATTNDNVELVEQLIHFGADVNVMHFYDQNPHSDHRRRQNPLARAISHNFIRTVNKLLELGADINLECECGNALQNAAYFGREEIRPPWAQGVGPDWGLAMVS</sequence>
<feature type="repeat" description="ANK" evidence="3">
    <location>
        <begin position="76"/>
        <end position="108"/>
    </location>
</feature>
<organism evidence="4 5">
    <name type="scientific">Phialocephala subalpina</name>
    <dbReference type="NCBI Taxonomy" id="576137"/>
    <lineage>
        <taxon>Eukaryota</taxon>
        <taxon>Fungi</taxon>
        <taxon>Dikarya</taxon>
        <taxon>Ascomycota</taxon>
        <taxon>Pezizomycotina</taxon>
        <taxon>Leotiomycetes</taxon>
        <taxon>Helotiales</taxon>
        <taxon>Mollisiaceae</taxon>
        <taxon>Phialocephala</taxon>
        <taxon>Phialocephala fortinii species complex</taxon>
    </lineage>
</organism>
<dbReference type="PANTHER" id="PTHR24198">
    <property type="entry name" value="ANKYRIN REPEAT AND PROTEIN KINASE DOMAIN-CONTAINING PROTEIN"/>
    <property type="match status" value="1"/>
</dbReference>
<evidence type="ECO:0000256" key="1">
    <source>
        <dbReference type="ARBA" id="ARBA00022737"/>
    </source>
</evidence>
<dbReference type="InterPro" id="IPR002110">
    <property type="entry name" value="Ankyrin_rpt"/>
</dbReference>
<dbReference type="PROSITE" id="PS50297">
    <property type="entry name" value="ANK_REP_REGION"/>
    <property type="match status" value="1"/>
</dbReference>
<keyword evidence="1" id="KW-0677">Repeat</keyword>
<reference evidence="4 5" key="1">
    <citation type="submission" date="2016-03" db="EMBL/GenBank/DDBJ databases">
        <authorList>
            <person name="Ploux O."/>
        </authorList>
    </citation>
    <scope>NUCLEOTIDE SEQUENCE [LARGE SCALE GENOMIC DNA]</scope>
    <source>
        <strain evidence="4 5">UAMH 11012</strain>
    </source>
</reference>
<evidence type="ECO:0000256" key="2">
    <source>
        <dbReference type="ARBA" id="ARBA00023043"/>
    </source>
</evidence>
<dbReference type="Gene3D" id="1.25.40.20">
    <property type="entry name" value="Ankyrin repeat-containing domain"/>
    <property type="match status" value="1"/>
</dbReference>